<reference evidence="1" key="1">
    <citation type="journal article" date="2021" name="Sci. Adv.">
        <title>The American lobster genome reveals insights on longevity, neural, and immune adaptations.</title>
        <authorList>
            <person name="Polinski J.M."/>
            <person name="Zimin A.V."/>
            <person name="Clark K.F."/>
            <person name="Kohn A.B."/>
            <person name="Sadowski N."/>
            <person name="Timp W."/>
            <person name="Ptitsyn A."/>
            <person name="Khanna P."/>
            <person name="Romanova D.Y."/>
            <person name="Williams P."/>
            <person name="Greenwood S.J."/>
            <person name="Moroz L.L."/>
            <person name="Walt D.R."/>
            <person name="Bodnar A.G."/>
        </authorList>
    </citation>
    <scope>NUCLEOTIDE SEQUENCE</scope>
    <source>
        <strain evidence="1">GMGI-L3</strain>
    </source>
</reference>
<protein>
    <submittedName>
        <fullName evidence="1">Uncharacterized protein</fullName>
    </submittedName>
</protein>
<comment type="caution">
    <text evidence="1">The sequence shown here is derived from an EMBL/GenBank/DDBJ whole genome shotgun (WGS) entry which is preliminary data.</text>
</comment>
<keyword evidence="2" id="KW-1185">Reference proteome</keyword>
<evidence type="ECO:0000313" key="2">
    <source>
        <dbReference type="Proteomes" id="UP000747542"/>
    </source>
</evidence>
<accession>A0A8J5JXY9</accession>
<dbReference type="AlphaFoldDB" id="A0A8J5JXY9"/>
<organism evidence="1 2">
    <name type="scientific">Homarus americanus</name>
    <name type="common">American lobster</name>
    <dbReference type="NCBI Taxonomy" id="6706"/>
    <lineage>
        <taxon>Eukaryota</taxon>
        <taxon>Metazoa</taxon>
        <taxon>Ecdysozoa</taxon>
        <taxon>Arthropoda</taxon>
        <taxon>Crustacea</taxon>
        <taxon>Multicrustacea</taxon>
        <taxon>Malacostraca</taxon>
        <taxon>Eumalacostraca</taxon>
        <taxon>Eucarida</taxon>
        <taxon>Decapoda</taxon>
        <taxon>Pleocyemata</taxon>
        <taxon>Astacidea</taxon>
        <taxon>Nephropoidea</taxon>
        <taxon>Nephropidae</taxon>
        <taxon>Homarus</taxon>
    </lineage>
</organism>
<gene>
    <name evidence="1" type="ORF">Hamer_G024840</name>
</gene>
<name>A0A8J5JXY9_HOMAM</name>
<sequence length="155" mass="17393">MWKKFSIADCTSFTQQCHDDLTALFDEDVQHIVQLACQVGGEGFDSLQKEEVQKELLGHAGEELAELVKKQCREDEEEEGEVERSVNFKRGMEKLLAPYKEILGNLVLEFQAPGCPASNLHVLLALVHSKPYTFYTCKKASASCLCSFCSYTSSF</sequence>
<dbReference type="Proteomes" id="UP000747542">
    <property type="component" value="Unassembled WGS sequence"/>
</dbReference>
<dbReference type="EMBL" id="JAHLQT010022515">
    <property type="protein sequence ID" value="KAG7166560.1"/>
    <property type="molecule type" value="Genomic_DNA"/>
</dbReference>
<proteinExistence type="predicted"/>
<evidence type="ECO:0000313" key="1">
    <source>
        <dbReference type="EMBL" id="KAG7166560.1"/>
    </source>
</evidence>